<evidence type="ECO:0000313" key="1">
    <source>
        <dbReference type="EMBL" id="GAI49063.1"/>
    </source>
</evidence>
<sequence>EFTFYINPEPLGLLVQKRPGPSSRQGGCD</sequence>
<organism evidence="1">
    <name type="scientific">marine sediment metagenome</name>
    <dbReference type="NCBI Taxonomy" id="412755"/>
    <lineage>
        <taxon>unclassified sequences</taxon>
        <taxon>metagenomes</taxon>
        <taxon>ecological metagenomes</taxon>
    </lineage>
</organism>
<name>X1NZL8_9ZZZZ</name>
<reference evidence="1" key="1">
    <citation type="journal article" date="2014" name="Front. Microbiol.">
        <title>High frequency of phylogenetically diverse reductive dehalogenase-homologous genes in deep subseafloor sedimentary metagenomes.</title>
        <authorList>
            <person name="Kawai M."/>
            <person name="Futagami T."/>
            <person name="Toyoda A."/>
            <person name="Takaki Y."/>
            <person name="Nishi S."/>
            <person name="Hori S."/>
            <person name="Arai W."/>
            <person name="Tsubouchi T."/>
            <person name="Morono Y."/>
            <person name="Uchiyama I."/>
            <person name="Ito T."/>
            <person name="Fujiyama A."/>
            <person name="Inagaki F."/>
            <person name="Takami H."/>
        </authorList>
    </citation>
    <scope>NUCLEOTIDE SEQUENCE</scope>
    <source>
        <strain evidence="1">Expedition CK06-06</strain>
    </source>
</reference>
<feature type="non-terminal residue" evidence="1">
    <location>
        <position position="1"/>
    </location>
</feature>
<proteinExistence type="predicted"/>
<protein>
    <submittedName>
        <fullName evidence="1">Uncharacterized protein</fullName>
    </submittedName>
</protein>
<dbReference type="AlphaFoldDB" id="X1NZL8"/>
<accession>X1NZL8</accession>
<gene>
    <name evidence="1" type="ORF">S06H3_62529</name>
</gene>
<comment type="caution">
    <text evidence="1">The sequence shown here is derived from an EMBL/GenBank/DDBJ whole genome shotgun (WGS) entry which is preliminary data.</text>
</comment>
<dbReference type="EMBL" id="BARV01041259">
    <property type="protein sequence ID" value="GAI49063.1"/>
    <property type="molecule type" value="Genomic_DNA"/>
</dbReference>